<reference evidence="1" key="1">
    <citation type="submission" date="2021-06" db="EMBL/GenBank/DDBJ databases">
        <authorList>
            <person name="Hodson N. C."/>
            <person name="Mongue J. A."/>
            <person name="Jaron S. K."/>
        </authorList>
    </citation>
    <scope>NUCLEOTIDE SEQUENCE</scope>
</reference>
<comment type="caution">
    <text evidence="1">The sequence shown here is derived from an EMBL/GenBank/DDBJ whole genome shotgun (WGS) entry which is preliminary data.</text>
</comment>
<name>A0A8J2K1M1_9HEXA</name>
<keyword evidence="2" id="KW-1185">Reference proteome</keyword>
<dbReference type="Proteomes" id="UP000708208">
    <property type="component" value="Unassembled WGS sequence"/>
</dbReference>
<evidence type="ECO:0000313" key="1">
    <source>
        <dbReference type="EMBL" id="CAG7727918.1"/>
    </source>
</evidence>
<sequence>MIFFRRLHGQETYENKEPVFGEEFQDVGGLQPGHVYLMRIVTIVEEMTQASDPQGIYTSPLARLK</sequence>
<organism evidence="1 2">
    <name type="scientific">Allacma fusca</name>
    <dbReference type="NCBI Taxonomy" id="39272"/>
    <lineage>
        <taxon>Eukaryota</taxon>
        <taxon>Metazoa</taxon>
        <taxon>Ecdysozoa</taxon>
        <taxon>Arthropoda</taxon>
        <taxon>Hexapoda</taxon>
        <taxon>Collembola</taxon>
        <taxon>Symphypleona</taxon>
        <taxon>Sminthuridae</taxon>
        <taxon>Allacma</taxon>
    </lineage>
</organism>
<feature type="non-terminal residue" evidence="1">
    <location>
        <position position="1"/>
    </location>
</feature>
<accession>A0A8J2K1M1</accession>
<protein>
    <submittedName>
        <fullName evidence="1">Uncharacterized protein</fullName>
    </submittedName>
</protein>
<dbReference type="AlphaFoldDB" id="A0A8J2K1M1"/>
<proteinExistence type="predicted"/>
<dbReference type="EMBL" id="CAJVCH010155335">
    <property type="protein sequence ID" value="CAG7727918.1"/>
    <property type="molecule type" value="Genomic_DNA"/>
</dbReference>
<gene>
    <name evidence="1" type="ORF">AFUS01_LOCUS16734</name>
</gene>
<evidence type="ECO:0000313" key="2">
    <source>
        <dbReference type="Proteomes" id="UP000708208"/>
    </source>
</evidence>